<dbReference type="EMBL" id="BMAV01026314">
    <property type="protein sequence ID" value="GFS49267.1"/>
    <property type="molecule type" value="Genomic_DNA"/>
</dbReference>
<feature type="region of interest" description="Disordered" evidence="1">
    <location>
        <begin position="49"/>
        <end position="75"/>
    </location>
</feature>
<accession>A0A8X6IK39</accession>
<organism evidence="2 3">
    <name type="scientific">Trichonephila inaurata madagascariensis</name>
    <dbReference type="NCBI Taxonomy" id="2747483"/>
    <lineage>
        <taxon>Eukaryota</taxon>
        <taxon>Metazoa</taxon>
        <taxon>Ecdysozoa</taxon>
        <taxon>Arthropoda</taxon>
        <taxon>Chelicerata</taxon>
        <taxon>Arachnida</taxon>
        <taxon>Araneae</taxon>
        <taxon>Araneomorphae</taxon>
        <taxon>Entelegynae</taxon>
        <taxon>Araneoidea</taxon>
        <taxon>Nephilidae</taxon>
        <taxon>Trichonephila</taxon>
        <taxon>Trichonephila inaurata</taxon>
    </lineage>
</organism>
<gene>
    <name evidence="2" type="ORF">TNIN_16111</name>
</gene>
<dbReference type="AlphaFoldDB" id="A0A8X6IK39"/>
<name>A0A8X6IK39_9ARAC</name>
<keyword evidence="3" id="KW-1185">Reference proteome</keyword>
<dbReference type="Proteomes" id="UP000886998">
    <property type="component" value="Unassembled WGS sequence"/>
</dbReference>
<reference evidence="2" key="1">
    <citation type="submission" date="2020-08" db="EMBL/GenBank/DDBJ databases">
        <title>Multicomponent nature underlies the extraordinary mechanical properties of spider dragline silk.</title>
        <authorList>
            <person name="Kono N."/>
            <person name="Nakamura H."/>
            <person name="Mori M."/>
            <person name="Yoshida Y."/>
            <person name="Ohtoshi R."/>
            <person name="Malay A.D."/>
            <person name="Moran D.A.P."/>
            <person name="Tomita M."/>
            <person name="Numata K."/>
            <person name="Arakawa K."/>
        </authorList>
    </citation>
    <scope>NUCLEOTIDE SEQUENCE</scope>
</reference>
<evidence type="ECO:0000313" key="3">
    <source>
        <dbReference type="Proteomes" id="UP000886998"/>
    </source>
</evidence>
<evidence type="ECO:0000256" key="1">
    <source>
        <dbReference type="SAM" id="MobiDB-lite"/>
    </source>
</evidence>
<sequence>MRLRRATSLSKQQGSIYPSWNIKINLEKSPPSSSSYYSATQRDSRERYYSGWNTPSFSFDRSGKMPATPPRTQKG</sequence>
<proteinExistence type="predicted"/>
<evidence type="ECO:0000313" key="2">
    <source>
        <dbReference type="EMBL" id="GFS49267.1"/>
    </source>
</evidence>
<comment type="caution">
    <text evidence="2">The sequence shown here is derived from an EMBL/GenBank/DDBJ whole genome shotgun (WGS) entry which is preliminary data.</text>
</comment>
<protein>
    <submittedName>
        <fullName evidence="2">Uncharacterized protein</fullName>
    </submittedName>
</protein>